<sequence>MLYKGWPDHDINWLNKEFMAKSPAEKEAIARKKMTYPLACYLIGARENSYFCYGWGYGIEDGHLVDYLEYSKKLGAPKGDAISKGWKFKREFEHAIVAVDLEKREGRIQWLEK</sequence>
<dbReference type="Proteomes" id="UP000346198">
    <property type="component" value="Unassembled WGS sequence"/>
</dbReference>
<evidence type="ECO:0000313" key="1">
    <source>
        <dbReference type="EMBL" id="VGO18979.1"/>
    </source>
</evidence>
<gene>
    <name evidence="1" type="ORF">SCARR_01033</name>
</gene>
<dbReference type="EMBL" id="CAAHFH010000001">
    <property type="protein sequence ID" value="VGO18979.1"/>
    <property type="molecule type" value="Genomic_DNA"/>
</dbReference>
<dbReference type="Pfam" id="PF14885">
    <property type="entry name" value="GHL15"/>
    <property type="match status" value="1"/>
</dbReference>
<protein>
    <submittedName>
        <fullName evidence="1">Uncharacterized protein</fullName>
    </submittedName>
</protein>
<accession>A0A6C2UGD6</accession>
<dbReference type="AlphaFoldDB" id="A0A6C2UGD6"/>
<name>A0A6C2UGD6_9BACT</name>
<evidence type="ECO:0000313" key="2">
    <source>
        <dbReference type="Proteomes" id="UP000346198"/>
    </source>
</evidence>
<reference evidence="1 2" key="1">
    <citation type="submission" date="2019-04" db="EMBL/GenBank/DDBJ databases">
        <authorList>
            <person name="Van Vliet M D."/>
        </authorList>
    </citation>
    <scope>NUCLEOTIDE SEQUENCE [LARGE SCALE GENOMIC DNA]</scope>
    <source>
        <strain evidence="1 2">F21</strain>
    </source>
</reference>
<organism evidence="1 2">
    <name type="scientific">Pontiella sulfatireligans</name>
    <dbReference type="NCBI Taxonomy" id="2750658"/>
    <lineage>
        <taxon>Bacteria</taxon>
        <taxon>Pseudomonadati</taxon>
        <taxon>Kiritimatiellota</taxon>
        <taxon>Kiritimatiellia</taxon>
        <taxon>Kiritimatiellales</taxon>
        <taxon>Pontiellaceae</taxon>
        <taxon>Pontiella</taxon>
    </lineage>
</organism>
<proteinExistence type="predicted"/>
<keyword evidence="2" id="KW-1185">Reference proteome</keyword>
<dbReference type="InterPro" id="IPR029455">
    <property type="entry name" value="GHL15"/>
</dbReference>